<reference evidence="3 4" key="1">
    <citation type="journal article" date="2014" name="Genome Announc.">
        <title>Draft genome sequence of Sclerotinia borealis, a psychrophilic plant pathogenic fungus.</title>
        <authorList>
            <person name="Mardanov A.V."/>
            <person name="Beletsky A.V."/>
            <person name="Kadnikov V.V."/>
            <person name="Ignatov A.N."/>
            <person name="Ravin N.V."/>
        </authorList>
    </citation>
    <scope>NUCLEOTIDE SEQUENCE [LARGE SCALE GENOMIC DNA]</scope>
    <source>
        <strain evidence="4">F-4157</strain>
    </source>
</reference>
<dbReference type="STRING" id="1432307.W9CFP4"/>
<dbReference type="EMBL" id="AYSA01000329">
    <property type="protein sequence ID" value="ESZ93330.1"/>
    <property type="molecule type" value="Genomic_DNA"/>
</dbReference>
<name>W9CFP4_SCLBF</name>
<sequence length="986" mass="111096">MLPEGLSSSYKRYKDDTNVFSTWLAQTAIKCGYKPDTSTRRVFSNASITSESSSHSASSSSSIFSATSTTSTSSSVSNVSNFSSPSKPANPSATSTRLKGKARKNAKKAQVSAAKPSPQVFETTVVIISTRDLVEQAKVIAEQRKTAVIFPSVIHRVAERAIRARKRFLKWFQQARAEDEEVNASHEHFIGVLETILDILTPCYEINKRKNGQGVSTEPKANENLDIPTNMFEILDVEDIADEDLATADLKSGTAKVNTNSTPLETYELDTDPDIDVPFIAFCFFEDLHRIQEFVGDTWKSHANGNLDISSAYLLTNYAVNIVSLEESRIMMSLPARYVKPESTMLNIVDNIYFPTMEGCHTPGEEKDTTDLDDFLYYPAYQIINKTLQALQDCEPDSFPPVVPPFSLSLFSDGVERQSTIDIRQEDDVRLTQFLLELAIQEKFQVHGGFMAPPNEPEDIITRYLRLIIKKRAPGNSKAIPTWIIFGAALLLDIWRILGDNVGDSYTKLLEKSAMAKAMIRYTSPGTMEYDTTREDFIEIWQDIHNSIEHNPIPCMKYSWLSTIRDKEPDETAEALAWNIYSLQQKEVKERVARMDEDLHAFPKLPKGHQSCAAEMKIKDTIISKNLSTKWIRHETDPAFFLRQNPLGTGLRTLRLKLSLERAGLEFVLSNGTSFSIAHIYNAGQQMNYIKGNWSSLDKFIDANLHDIFTGGRPTTTHEFYTRALLGMGYSSTNLVQHRRQGQIQWRDVYDKWKQPDVSKLLEQAHSSRGDMNLCGDTIARCMFKLREYALANRKLPELLVKKLSYHHRTPIQILGELRDFLPGIMEKMDIDYITVTRKCDILMAQLHVTLAKLGFVVPIMPHRGSENFQLMINIMGHNIQHLRPDILKIAAHEIARYMDRGDADWVEDVGSLSVPSSVAMVSSVKMWQAGKNFTASQVPYAVVRAMVGTSVLKNSMRPLWKGFPKSLDKEMSAGGLVLGGNCIML</sequence>
<accession>W9CFP4</accession>
<proteinExistence type="predicted"/>
<feature type="compositionally biased region" description="Low complexity" evidence="1">
    <location>
        <begin position="70"/>
        <end position="86"/>
    </location>
</feature>
<feature type="region of interest" description="Disordered" evidence="1">
    <location>
        <begin position="70"/>
        <end position="114"/>
    </location>
</feature>
<evidence type="ECO:0000313" key="3">
    <source>
        <dbReference type="EMBL" id="ESZ93330.1"/>
    </source>
</evidence>
<keyword evidence="4" id="KW-1185">Reference proteome</keyword>
<feature type="compositionally biased region" description="Polar residues" evidence="1">
    <location>
        <begin position="87"/>
        <end position="97"/>
    </location>
</feature>
<evidence type="ECO:0000256" key="1">
    <source>
        <dbReference type="SAM" id="MobiDB-lite"/>
    </source>
</evidence>
<dbReference type="AlphaFoldDB" id="W9CFP4"/>
<dbReference type="PANTHER" id="PTHR38795">
    <property type="entry name" value="DUF6604 DOMAIN-CONTAINING PROTEIN"/>
    <property type="match status" value="1"/>
</dbReference>
<evidence type="ECO:0000259" key="2">
    <source>
        <dbReference type="Pfam" id="PF20253"/>
    </source>
</evidence>
<evidence type="ECO:0000313" key="4">
    <source>
        <dbReference type="Proteomes" id="UP000019487"/>
    </source>
</evidence>
<protein>
    <recommendedName>
        <fullName evidence="2">DUF6604 domain-containing protein</fullName>
    </recommendedName>
</protein>
<dbReference type="HOGENOM" id="CLU_300902_0_0_1"/>
<dbReference type="Pfam" id="PF20253">
    <property type="entry name" value="DUF6604"/>
    <property type="match status" value="1"/>
</dbReference>
<feature type="compositionally biased region" description="Basic residues" evidence="1">
    <location>
        <begin position="98"/>
        <end position="107"/>
    </location>
</feature>
<comment type="caution">
    <text evidence="3">The sequence shown here is derived from an EMBL/GenBank/DDBJ whole genome shotgun (WGS) entry which is preliminary data.</text>
</comment>
<gene>
    <name evidence="3" type="ORF">SBOR_6283</name>
</gene>
<dbReference type="Proteomes" id="UP000019487">
    <property type="component" value="Unassembled WGS sequence"/>
</dbReference>
<dbReference type="InterPro" id="IPR046539">
    <property type="entry name" value="DUF6604"/>
</dbReference>
<dbReference type="PANTHER" id="PTHR38795:SF1">
    <property type="entry name" value="DUF6604 DOMAIN-CONTAINING PROTEIN"/>
    <property type="match status" value="1"/>
</dbReference>
<feature type="domain" description="DUF6604" evidence="2">
    <location>
        <begin position="11"/>
        <end position="324"/>
    </location>
</feature>
<dbReference type="OrthoDB" id="3508433at2759"/>
<organism evidence="3 4">
    <name type="scientific">Sclerotinia borealis (strain F-4128)</name>
    <dbReference type="NCBI Taxonomy" id="1432307"/>
    <lineage>
        <taxon>Eukaryota</taxon>
        <taxon>Fungi</taxon>
        <taxon>Dikarya</taxon>
        <taxon>Ascomycota</taxon>
        <taxon>Pezizomycotina</taxon>
        <taxon>Leotiomycetes</taxon>
        <taxon>Helotiales</taxon>
        <taxon>Sclerotiniaceae</taxon>
        <taxon>Sclerotinia</taxon>
    </lineage>
</organism>